<keyword evidence="7" id="KW-1185">Reference proteome</keyword>
<dbReference type="AlphaFoldDB" id="A0A542Z9W8"/>
<proteinExistence type="predicted"/>
<dbReference type="PANTHER" id="PTHR43019">
    <property type="entry name" value="SERINE ENDOPROTEASE DEGS"/>
    <property type="match status" value="1"/>
</dbReference>
<feature type="transmembrane region" description="Helical" evidence="5">
    <location>
        <begin position="65"/>
        <end position="86"/>
    </location>
</feature>
<organism evidence="6 7">
    <name type="scientific">Oryzihumus leptocrescens</name>
    <dbReference type="NCBI Taxonomy" id="297536"/>
    <lineage>
        <taxon>Bacteria</taxon>
        <taxon>Bacillati</taxon>
        <taxon>Actinomycetota</taxon>
        <taxon>Actinomycetes</taxon>
        <taxon>Micrococcales</taxon>
        <taxon>Intrasporangiaceae</taxon>
        <taxon>Oryzihumus</taxon>
    </lineage>
</organism>
<dbReference type="Pfam" id="PF02674">
    <property type="entry name" value="Colicin_V"/>
    <property type="match status" value="1"/>
</dbReference>
<gene>
    <name evidence="6" type="ORF">FB474_3891</name>
</gene>
<evidence type="ECO:0000256" key="5">
    <source>
        <dbReference type="SAM" id="Phobius"/>
    </source>
</evidence>
<dbReference type="OrthoDB" id="9766361at2"/>
<keyword evidence="2 5" id="KW-0812">Transmembrane</keyword>
<protein>
    <submittedName>
        <fullName evidence="6">Colicin V production protein</fullName>
    </submittedName>
</protein>
<keyword evidence="3 5" id="KW-1133">Transmembrane helix</keyword>
<evidence type="ECO:0000256" key="3">
    <source>
        <dbReference type="ARBA" id="ARBA00022989"/>
    </source>
</evidence>
<dbReference type="NCBIfam" id="NF033740">
    <property type="entry name" value="MarP_fam_protase"/>
    <property type="match status" value="1"/>
</dbReference>
<reference evidence="6 7" key="1">
    <citation type="submission" date="2019-06" db="EMBL/GenBank/DDBJ databases">
        <title>Sequencing the genomes of 1000 actinobacteria strains.</title>
        <authorList>
            <person name="Klenk H.-P."/>
        </authorList>
    </citation>
    <scope>NUCLEOTIDE SEQUENCE [LARGE SCALE GENOMIC DNA]</scope>
    <source>
        <strain evidence="6 7">DSM 18082</strain>
    </source>
</reference>
<dbReference type="InterPro" id="IPR009003">
    <property type="entry name" value="Peptidase_S1_PA"/>
</dbReference>
<dbReference type="RefSeq" id="WP_141790447.1">
    <property type="nucleotide sequence ID" value="NZ_BAAAKX010000006.1"/>
</dbReference>
<evidence type="ECO:0000256" key="1">
    <source>
        <dbReference type="ARBA" id="ARBA00004141"/>
    </source>
</evidence>
<dbReference type="Pfam" id="PF13365">
    <property type="entry name" value="Trypsin_2"/>
    <property type="match status" value="1"/>
</dbReference>
<evidence type="ECO:0000256" key="4">
    <source>
        <dbReference type="ARBA" id="ARBA00023136"/>
    </source>
</evidence>
<dbReference type="InterPro" id="IPR047680">
    <property type="entry name" value="MarP-like"/>
</dbReference>
<dbReference type="GO" id="GO:0009403">
    <property type="term" value="P:toxin biosynthetic process"/>
    <property type="evidence" value="ECO:0007669"/>
    <property type="project" value="InterPro"/>
</dbReference>
<name>A0A542Z9W8_9MICO</name>
<dbReference type="SUPFAM" id="SSF50494">
    <property type="entry name" value="Trypsin-like serine proteases"/>
    <property type="match status" value="1"/>
</dbReference>
<dbReference type="Proteomes" id="UP000319514">
    <property type="component" value="Unassembled WGS sequence"/>
</dbReference>
<evidence type="ECO:0000256" key="2">
    <source>
        <dbReference type="ARBA" id="ARBA00022692"/>
    </source>
</evidence>
<feature type="transmembrane region" description="Helical" evidence="5">
    <location>
        <begin position="29"/>
        <end position="53"/>
    </location>
</feature>
<feature type="transmembrane region" description="Helical" evidence="5">
    <location>
        <begin position="6"/>
        <end position="22"/>
    </location>
</feature>
<comment type="subcellular location">
    <subcellularLocation>
        <location evidence="1">Membrane</location>
        <topology evidence="1">Multi-pass membrane protein</topology>
    </subcellularLocation>
</comment>
<comment type="caution">
    <text evidence="6">The sequence shown here is derived from an EMBL/GenBank/DDBJ whole genome shotgun (WGS) entry which is preliminary data.</text>
</comment>
<evidence type="ECO:0000313" key="7">
    <source>
        <dbReference type="Proteomes" id="UP000319514"/>
    </source>
</evidence>
<sequence>MIGFLPVVDLVLVVVLVSYAITGYRQGFVISVMSLVGFLTGGAVGMWLLPLLIQNWDAVAQVSVLRTGLLVFGVFVLASIGQAIAVNLGSRMRSQVHGEQARKVDSVLGSVAVLVAVSVLVWFIAGAVRGGAPAPIARAIGESRILRVIDGVVPPQTSRLFAGFRGVLDREGFPRVFEGVGAEPIIPIAPPDDGIAKGRAISAVSGSIVKITGVAEACNRGQEGSGFVYAPQHVVTNAHVVAGVDEPHVRIGGSGRSYVAHIVVLDPKRDLAVLDVPGLPAAPLRTGEALGRGEGAAVAGFPLDGPYRVDAARIRDVLSARGADIYGDPGTVRQVYSLFARVEPGNSGGPLLDPSGKLVGVVFAKSLDDDVTGYALTLAEAKPVFDAGRTATRTVSSGGCAAG</sequence>
<dbReference type="InterPro" id="IPR001940">
    <property type="entry name" value="Peptidase_S1C"/>
</dbReference>
<evidence type="ECO:0000313" key="6">
    <source>
        <dbReference type="EMBL" id="TQL57116.1"/>
    </source>
</evidence>
<dbReference type="EMBL" id="VFOQ01000002">
    <property type="protein sequence ID" value="TQL57116.1"/>
    <property type="molecule type" value="Genomic_DNA"/>
</dbReference>
<dbReference type="InterPro" id="IPR043504">
    <property type="entry name" value="Peptidase_S1_PA_chymotrypsin"/>
</dbReference>
<dbReference type="PRINTS" id="PR00834">
    <property type="entry name" value="PROTEASES2C"/>
</dbReference>
<dbReference type="PANTHER" id="PTHR43019:SF23">
    <property type="entry name" value="PROTEASE DO-LIKE 5, CHLOROPLASTIC"/>
    <property type="match status" value="1"/>
</dbReference>
<dbReference type="Gene3D" id="2.40.10.10">
    <property type="entry name" value="Trypsin-like serine proteases"/>
    <property type="match status" value="2"/>
</dbReference>
<accession>A0A542Z9W8</accession>
<feature type="transmembrane region" description="Helical" evidence="5">
    <location>
        <begin position="107"/>
        <end position="128"/>
    </location>
</feature>
<keyword evidence="4 5" id="KW-0472">Membrane</keyword>
<dbReference type="GO" id="GO:0006508">
    <property type="term" value="P:proteolysis"/>
    <property type="evidence" value="ECO:0007669"/>
    <property type="project" value="InterPro"/>
</dbReference>
<dbReference type="GO" id="GO:0004252">
    <property type="term" value="F:serine-type endopeptidase activity"/>
    <property type="evidence" value="ECO:0007669"/>
    <property type="project" value="InterPro"/>
</dbReference>
<dbReference type="InterPro" id="IPR003825">
    <property type="entry name" value="Colicin-V_CvpA"/>
</dbReference>
<dbReference type="GO" id="GO:0016020">
    <property type="term" value="C:membrane"/>
    <property type="evidence" value="ECO:0007669"/>
    <property type="project" value="UniProtKB-SubCell"/>
</dbReference>